<evidence type="ECO:0000313" key="7">
    <source>
        <dbReference type="Proteomes" id="UP000005262"/>
    </source>
</evidence>
<dbReference type="HOGENOM" id="CLU_069356_12_2_9"/>
<dbReference type="Gene3D" id="1.10.357.10">
    <property type="entry name" value="Tetracycline Repressor, domain 2"/>
    <property type="match status" value="1"/>
</dbReference>
<name>J7IU55_DESMD</name>
<reference evidence="6 7" key="1">
    <citation type="journal article" date="2012" name="J. Bacteriol.">
        <title>Complete genome sequences of Desulfosporosinus orientis DSM765T, Desulfosporosinus youngiae DSM17734T, Desulfosporosinus meridiei DSM13257T, and Desulfosporosinus acidiphilus DSM22704T.</title>
        <authorList>
            <person name="Pester M."/>
            <person name="Brambilla E."/>
            <person name="Alazard D."/>
            <person name="Rattei T."/>
            <person name="Weinmaier T."/>
            <person name="Han J."/>
            <person name="Lucas S."/>
            <person name="Lapidus A."/>
            <person name="Cheng J.F."/>
            <person name="Goodwin L."/>
            <person name="Pitluck S."/>
            <person name="Peters L."/>
            <person name="Ovchinnikova G."/>
            <person name="Teshima H."/>
            <person name="Detter J.C."/>
            <person name="Han C.S."/>
            <person name="Tapia R."/>
            <person name="Land M.L."/>
            <person name="Hauser L."/>
            <person name="Kyrpides N.C."/>
            <person name="Ivanova N.N."/>
            <person name="Pagani I."/>
            <person name="Huntmann M."/>
            <person name="Wei C.L."/>
            <person name="Davenport K.W."/>
            <person name="Daligault H."/>
            <person name="Chain P.S."/>
            <person name="Chen A."/>
            <person name="Mavromatis K."/>
            <person name="Markowitz V."/>
            <person name="Szeto E."/>
            <person name="Mikhailova N."/>
            <person name="Pati A."/>
            <person name="Wagner M."/>
            <person name="Woyke T."/>
            <person name="Ollivier B."/>
            <person name="Klenk H.P."/>
            <person name="Spring S."/>
            <person name="Loy A."/>
        </authorList>
    </citation>
    <scope>NUCLEOTIDE SEQUENCE [LARGE SCALE GENOMIC DNA]</scope>
    <source>
        <strain evidence="7">ATCC BAA-275 / DSM 13257 / NCIMB 13706 / S10</strain>
    </source>
</reference>
<dbReference type="PANTHER" id="PTHR30055:SF234">
    <property type="entry name" value="HTH-TYPE TRANSCRIPTIONAL REGULATOR BETI"/>
    <property type="match status" value="1"/>
</dbReference>
<dbReference type="Pfam" id="PF00440">
    <property type="entry name" value="TetR_N"/>
    <property type="match status" value="1"/>
</dbReference>
<dbReference type="InterPro" id="IPR050109">
    <property type="entry name" value="HTH-type_TetR-like_transc_reg"/>
</dbReference>
<accession>J7IU55</accession>
<protein>
    <submittedName>
        <fullName evidence="6">Transcriptional regulator</fullName>
    </submittedName>
</protein>
<evidence type="ECO:0000256" key="3">
    <source>
        <dbReference type="ARBA" id="ARBA00023163"/>
    </source>
</evidence>
<dbReference type="InterPro" id="IPR036271">
    <property type="entry name" value="Tet_transcr_reg_TetR-rel_C_sf"/>
</dbReference>
<organism evidence="6 7">
    <name type="scientific">Desulfosporosinus meridiei (strain ATCC BAA-275 / DSM 13257 / KCTC 12902 / NCIMB 13706 / S10)</name>
    <dbReference type="NCBI Taxonomy" id="768704"/>
    <lineage>
        <taxon>Bacteria</taxon>
        <taxon>Bacillati</taxon>
        <taxon>Bacillota</taxon>
        <taxon>Clostridia</taxon>
        <taxon>Eubacteriales</taxon>
        <taxon>Desulfitobacteriaceae</taxon>
        <taxon>Desulfosporosinus</taxon>
    </lineage>
</organism>
<feature type="domain" description="HTH tetR-type" evidence="5">
    <location>
        <begin position="17"/>
        <end position="77"/>
    </location>
</feature>
<proteinExistence type="predicted"/>
<dbReference type="PRINTS" id="PR00455">
    <property type="entry name" value="HTHTETR"/>
</dbReference>
<dbReference type="STRING" id="768704.Desmer_3529"/>
<evidence type="ECO:0000256" key="1">
    <source>
        <dbReference type="ARBA" id="ARBA00023015"/>
    </source>
</evidence>
<dbReference type="RefSeq" id="WP_014904281.1">
    <property type="nucleotide sequence ID" value="NC_018515.1"/>
</dbReference>
<evidence type="ECO:0000256" key="4">
    <source>
        <dbReference type="PROSITE-ProRule" id="PRU00335"/>
    </source>
</evidence>
<keyword evidence="3" id="KW-0804">Transcription</keyword>
<keyword evidence="7" id="KW-1185">Reference proteome</keyword>
<reference evidence="7" key="2">
    <citation type="submission" date="2012-08" db="EMBL/GenBank/DDBJ databases">
        <title>Finished genome of Desulfosporosinus meridiei DSM 13257.</title>
        <authorList>
            <person name="Huntemann M."/>
            <person name="Wei C.-L."/>
            <person name="Han J."/>
            <person name="Detter J.C."/>
            <person name="Han C."/>
            <person name="Davenport K."/>
            <person name="Daligault H."/>
            <person name="Erkkila T."/>
            <person name="Gu W."/>
            <person name="Munk A.C.C."/>
            <person name="Teshima H."/>
            <person name="Xu Y."/>
            <person name="Chain P."/>
            <person name="Tapia R."/>
            <person name="Chen A."/>
            <person name="Krypides N."/>
            <person name="Mavromatis K."/>
            <person name="Markowitz V."/>
            <person name="Szeto E."/>
            <person name="Ivanova N."/>
            <person name="Mikhailova N."/>
            <person name="Ovchinnikova G."/>
            <person name="Pagani I."/>
            <person name="Pati A."/>
            <person name="Goodwin L."/>
            <person name="Peters L."/>
            <person name="Pitluck S."/>
            <person name="Woyke T."/>
            <person name="Pester M."/>
            <person name="Spring S."/>
            <person name="Ollivier B."/>
            <person name="Rattei T."/>
            <person name="Klenk H.-P."/>
            <person name="Wagner M."/>
            <person name="Loy A."/>
        </authorList>
    </citation>
    <scope>NUCLEOTIDE SEQUENCE [LARGE SCALE GENOMIC DNA]</scope>
    <source>
        <strain evidence="7">ATCC BAA-275 / DSM 13257 / NCIMB 13706 / S10</strain>
    </source>
</reference>
<keyword evidence="2 4" id="KW-0238">DNA-binding</keyword>
<evidence type="ECO:0000313" key="6">
    <source>
        <dbReference type="EMBL" id="AFQ45372.1"/>
    </source>
</evidence>
<sequence>MEPRDVLVEGRIERKKKETRQKIIRAAMDLIQRQGFDNTTMEQIAEEADVARKTLYNHFPVKEAIVDEHVRSLSREFTQETINKLQDLPDTRSRLLETLDKVYEQVEINPEIIGISMGYRLKNMFQGEGYSSGGTQSLITEIIRLGQLAGEIRQDIQAKLLVKQLDMLRGAVVMDWLNDPTRLELRKEMSLMVDLFLNGAIGKGAKK</sequence>
<keyword evidence="1" id="KW-0805">Transcription regulation</keyword>
<gene>
    <name evidence="6" type="ordered locus">Desmer_3529</name>
</gene>
<evidence type="ECO:0000256" key="2">
    <source>
        <dbReference type="ARBA" id="ARBA00023125"/>
    </source>
</evidence>
<dbReference type="InterPro" id="IPR001647">
    <property type="entry name" value="HTH_TetR"/>
</dbReference>
<dbReference type="PROSITE" id="PS50977">
    <property type="entry name" value="HTH_TETR_2"/>
    <property type="match status" value="1"/>
</dbReference>
<dbReference type="KEGG" id="dmi:Desmer_3529"/>
<dbReference type="AlphaFoldDB" id="J7IU55"/>
<dbReference type="SUPFAM" id="SSF46689">
    <property type="entry name" value="Homeodomain-like"/>
    <property type="match status" value="1"/>
</dbReference>
<dbReference type="eggNOG" id="COG1309">
    <property type="taxonomic scope" value="Bacteria"/>
</dbReference>
<feature type="DNA-binding region" description="H-T-H motif" evidence="4">
    <location>
        <begin position="40"/>
        <end position="59"/>
    </location>
</feature>
<dbReference type="GO" id="GO:0000976">
    <property type="term" value="F:transcription cis-regulatory region binding"/>
    <property type="evidence" value="ECO:0007669"/>
    <property type="project" value="TreeGrafter"/>
</dbReference>
<dbReference type="GO" id="GO:0003700">
    <property type="term" value="F:DNA-binding transcription factor activity"/>
    <property type="evidence" value="ECO:0007669"/>
    <property type="project" value="TreeGrafter"/>
</dbReference>
<dbReference type="Proteomes" id="UP000005262">
    <property type="component" value="Chromosome"/>
</dbReference>
<dbReference type="EMBL" id="CP003629">
    <property type="protein sequence ID" value="AFQ45372.1"/>
    <property type="molecule type" value="Genomic_DNA"/>
</dbReference>
<dbReference type="OrthoDB" id="268339at2"/>
<evidence type="ECO:0000259" key="5">
    <source>
        <dbReference type="PROSITE" id="PS50977"/>
    </source>
</evidence>
<dbReference type="SUPFAM" id="SSF48498">
    <property type="entry name" value="Tetracyclin repressor-like, C-terminal domain"/>
    <property type="match status" value="1"/>
</dbReference>
<dbReference type="PANTHER" id="PTHR30055">
    <property type="entry name" value="HTH-TYPE TRANSCRIPTIONAL REGULATOR RUTR"/>
    <property type="match status" value="1"/>
</dbReference>
<dbReference type="InterPro" id="IPR009057">
    <property type="entry name" value="Homeodomain-like_sf"/>
</dbReference>